<name>A0A2H3E2C7_ARMGA</name>
<dbReference type="EMBL" id="KZ293649">
    <property type="protein sequence ID" value="PBK97852.1"/>
    <property type="molecule type" value="Genomic_DNA"/>
</dbReference>
<feature type="compositionally biased region" description="Polar residues" evidence="1">
    <location>
        <begin position="639"/>
        <end position="650"/>
    </location>
</feature>
<dbReference type="InParanoid" id="A0A2H3E2C7"/>
<feature type="compositionally biased region" description="Polar residues" evidence="1">
    <location>
        <begin position="396"/>
        <end position="408"/>
    </location>
</feature>
<reference evidence="3" key="1">
    <citation type="journal article" date="2017" name="Nat. Ecol. Evol.">
        <title>Genome expansion and lineage-specific genetic innovations in the forest pathogenic fungi Armillaria.</title>
        <authorList>
            <person name="Sipos G."/>
            <person name="Prasanna A.N."/>
            <person name="Walter M.C."/>
            <person name="O'Connor E."/>
            <person name="Balint B."/>
            <person name="Krizsan K."/>
            <person name="Kiss B."/>
            <person name="Hess J."/>
            <person name="Varga T."/>
            <person name="Slot J."/>
            <person name="Riley R."/>
            <person name="Boka B."/>
            <person name="Rigling D."/>
            <person name="Barry K."/>
            <person name="Lee J."/>
            <person name="Mihaltcheva S."/>
            <person name="LaButti K."/>
            <person name="Lipzen A."/>
            <person name="Waldron R."/>
            <person name="Moloney N.M."/>
            <person name="Sperisen C."/>
            <person name="Kredics L."/>
            <person name="Vagvoelgyi C."/>
            <person name="Patrignani A."/>
            <person name="Fitzpatrick D."/>
            <person name="Nagy I."/>
            <person name="Doyle S."/>
            <person name="Anderson J.B."/>
            <person name="Grigoriev I.V."/>
            <person name="Gueldener U."/>
            <person name="Muensterkoetter M."/>
            <person name="Nagy L.G."/>
        </authorList>
    </citation>
    <scope>NUCLEOTIDE SEQUENCE [LARGE SCALE GENOMIC DNA]</scope>
    <source>
        <strain evidence="3">Ar21-2</strain>
    </source>
</reference>
<gene>
    <name evidence="2" type="ORF">ARMGADRAFT_655924</name>
</gene>
<evidence type="ECO:0000313" key="3">
    <source>
        <dbReference type="Proteomes" id="UP000217790"/>
    </source>
</evidence>
<feature type="compositionally biased region" description="Basic and acidic residues" evidence="1">
    <location>
        <begin position="96"/>
        <end position="106"/>
    </location>
</feature>
<protein>
    <submittedName>
        <fullName evidence="2">Uncharacterized protein</fullName>
    </submittedName>
</protein>
<keyword evidence="3" id="KW-1185">Reference proteome</keyword>
<sequence>MSLNHASSVATHIPQSLPSFAQAFSSTSLGNISQGNISLPPIQTRPHSSDLRVKTPTMTISRPGSEEASSSQRVSRKRARVEESPPTQGENESDNETSRSTRVKEEPDQDMLQSSPEPAQSERLLDISGAPPPSSVHLNPSKRRRVTVSGAPQPGALNTDVRAPADPAGSTPISPVVIGFSMPSQRDNPNAAEQVRSMISVKQKQKALIEQRRGSVAGIVSPGLTGAPATSDDRSTPSKAPPPSSRPIRLSPNSGTGSRRLTNTAGGSTHPPSPSPGAIVIPTPQQIVPTQASSPSVNPHSLPPPPISFARRRANQLGGQGKKKPADIVISPREAYTKEQLALSIQSAPPIPHAGGQQGSFYSGRVPMTLPRLPSVLGGGENVKRVVTGNVPPTPTRLSLQRNPSGSGQVAHPIPGISGRSPPNASVAISSTLVPPTPSSLHHPGYSGGKAAFLAPFEMFYDALNDSKQLKAWLSEQLQKSQALVQNLNQQQDRLHELVEGLVDKRMSGMRAEMAGMQRRIDELEDTLRTPNGGRRPSIEMPGTHKTKEKQMARNGIVPTGPMAPESYTFPPVAPSDRDRLMSEHDRRISSPGWTHDRDRDCQSGRESENGSPGPFGSRRLSVSASRLDPIPRGDGPSQPRSLNVQSPPTSHRESTHHVSGKMLRRPGLHRRQSSPRLSERERRASSPPLPLRREDGRSSIVLSPRESSGTSERDG</sequence>
<evidence type="ECO:0000256" key="1">
    <source>
        <dbReference type="SAM" id="MobiDB-lite"/>
    </source>
</evidence>
<organism evidence="2 3">
    <name type="scientific">Armillaria gallica</name>
    <name type="common">Bulbous honey fungus</name>
    <name type="synonym">Armillaria bulbosa</name>
    <dbReference type="NCBI Taxonomy" id="47427"/>
    <lineage>
        <taxon>Eukaryota</taxon>
        <taxon>Fungi</taxon>
        <taxon>Dikarya</taxon>
        <taxon>Basidiomycota</taxon>
        <taxon>Agaricomycotina</taxon>
        <taxon>Agaricomycetes</taxon>
        <taxon>Agaricomycetidae</taxon>
        <taxon>Agaricales</taxon>
        <taxon>Marasmiineae</taxon>
        <taxon>Physalacriaceae</taxon>
        <taxon>Armillaria</taxon>
    </lineage>
</organism>
<feature type="region of interest" description="Disordered" evidence="1">
    <location>
        <begin position="219"/>
        <end position="310"/>
    </location>
</feature>
<dbReference type="OrthoDB" id="2138242at2759"/>
<feature type="region of interest" description="Disordered" evidence="1">
    <location>
        <begin position="386"/>
        <end position="425"/>
    </location>
</feature>
<accession>A0A2H3E2C7</accession>
<evidence type="ECO:0000313" key="2">
    <source>
        <dbReference type="EMBL" id="PBK97852.1"/>
    </source>
</evidence>
<dbReference type="Proteomes" id="UP000217790">
    <property type="component" value="Unassembled WGS sequence"/>
</dbReference>
<feature type="compositionally biased region" description="Basic residues" evidence="1">
    <location>
        <begin position="659"/>
        <end position="674"/>
    </location>
</feature>
<feature type="compositionally biased region" description="Polar residues" evidence="1">
    <location>
        <begin position="283"/>
        <end position="292"/>
    </location>
</feature>
<feature type="compositionally biased region" description="Basic and acidic residues" evidence="1">
    <location>
        <begin position="576"/>
        <end position="609"/>
    </location>
</feature>
<feature type="compositionally biased region" description="Polar residues" evidence="1">
    <location>
        <begin position="56"/>
        <end position="73"/>
    </location>
</feature>
<feature type="compositionally biased region" description="Polar residues" evidence="1">
    <location>
        <begin position="255"/>
        <end position="265"/>
    </location>
</feature>
<proteinExistence type="predicted"/>
<dbReference type="OMA" id="RESTHHV"/>
<feature type="compositionally biased region" description="Polar residues" evidence="1">
    <location>
        <begin position="706"/>
        <end position="716"/>
    </location>
</feature>
<dbReference type="AlphaFoldDB" id="A0A2H3E2C7"/>
<feature type="region of interest" description="Disordered" evidence="1">
    <location>
        <begin position="523"/>
        <end position="716"/>
    </location>
</feature>
<feature type="region of interest" description="Disordered" evidence="1">
    <location>
        <begin position="35"/>
        <end position="172"/>
    </location>
</feature>